<name>A0AAD8UVG0_BABGI</name>
<sequence>MSDTALPVLVILDYLCPHHWVRRLQLRYIDEYDYHFGKLTTTDHVASFDIGSNPSTDDMILNALSDGMSCVELAIISLGESTYVTDHEMKTIVTDYHAESYVRSSMFDKGLFYKLQAEILVNKRRYRDALAAALIADELLGVSKVTDAIKMICMYQLNDDARFRQLKEKLLVCGFQGLSESLKKQAIGTVQVSNFIPEFIGYVDRAKAKK</sequence>
<reference evidence="1" key="1">
    <citation type="submission" date="2023-08" db="EMBL/GenBank/DDBJ databases">
        <title>Draft sequence of the Babesia gibsoni genome.</title>
        <authorList>
            <person name="Yamagishi J.Y."/>
            <person name="Xuan X.X."/>
        </authorList>
    </citation>
    <scope>NUCLEOTIDE SEQUENCE</scope>
    <source>
        <strain evidence="1">Azabu</strain>
    </source>
</reference>
<keyword evidence="2" id="KW-1185">Reference proteome</keyword>
<gene>
    <name evidence="1" type="ORF">BgAZ_104590</name>
</gene>
<proteinExistence type="predicted"/>
<accession>A0AAD8UVG0</accession>
<dbReference type="EMBL" id="JAVEPI010000001">
    <property type="protein sequence ID" value="KAK1444553.1"/>
    <property type="molecule type" value="Genomic_DNA"/>
</dbReference>
<comment type="caution">
    <text evidence="1">The sequence shown here is derived from an EMBL/GenBank/DDBJ whole genome shotgun (WGS) entry which is preliminary data.</text>
</comment>
<evidence type="ECO:0000313" key="1">
    <source>
        <dbReference type="EMBL" id="KAK1444553.1"/>
    </source>
</evidence>
<evidence type="ECO:0000313" key="2">
    <source>
        <dbReference type="Proteomes" id="UP001230268"/>
    </source>
</evidence>
<protein>
    <submittedName>
        <fullName evidence="1">Uncharacterized protein</fullName>
    </submittedName>
</protein>
<dbReference type="AlphaFoldDB" id="A0AAD8UVG0"/>
<organism evidence="1 2">
    <name type="scientific">Babesia gibsoni</name>
    <dbReference type="NCBI Taxonomy" id="33632"/>
    <lineage>
        <taxon>Eukaryota</taxon>
        <taxon>Sar</taxon>
        <taxon>Alveolata</taxon>
        <taxon>Apicomplexa</taxon>
        <taxon>Aconoidasida</taxon>
        <taxon>Piroplasmida</taxon>
        <taxon>Babesiidae</taxon>
        <taxon>Babesia</taxon>
    </lineage>
</organism>
<dbReference type="Proteomes" id="UP001230268">
    <property type="component" value="Unassembled WGS sequence"/>
</dbReference>